<keyword evidence="2" id="KW-0564">Palmitate</keyword>
<protein>
    <submittedName>
        <fullName evidence="4">RND transporter</fullName>
    </submittedName>
</protein>
<organism evidence="4 5">
    <name type="scientific">Siphonobacter curvatus</name>
    <dbReference type="NCBI Taxonomy" id="2094562"/>
    <lineage>
        <taxon>Bacteria</taxon>
        <taxon>Pseudomonadati</taxon>
        <taxon>Bacteroidota</taxon>
        <taxon>Cytophagia</taxon>
        <taxon>Cytophagales</taxon>
        <taxon>Cytophagaceae</taxon>
        <taxon>Siphonobacter</taxon>
    </lineage>
</organism>
<comment type="caution">
    <text evidence="4">The sequence shown here is derived from an EMBL/GenBank/DDBJ whole genome shotgun (WGS) entry which is preliminary data.</text>
</comment>
<keyword evidence="3" id="KW-0175">Coiled coil</keyword>
<sequence length="478" mass="54066">MFRNRIIQYAGLILFCLLYTTACKVPSLVPKTENKKLPGSYGSSEDSTNTAQLKWREFYNDPNLVALIDTALKNNQELNVVLQEIEISRNEISVRRGEYLPFVGLRAGAGFDKVPRYTNIGAMEATTDIKPGKPMPEPVPDLGLGAYARWEVDIWHKLRNAQKSAVKRYLASSEGRNFVITNLIAEVANNYFELLALDNQLAILRQNIEIQTNALEIVRLQKQATRVTELAVRRFEAQVLNTRSLQYDIQQRITETENRINFLLARYPQPIARNDDAFNTMIPKTIQAGLPSQLLTNRPDIRRAEFELAAAKLDVQVARAQFYPSLGISASLGYRAFSPAYLFSTPESILYSLAGELVGPLVNRRAITATYANANARQTQTVYNYERVVLNAYFEVANQLAKINNLERSYDLKSQEVQALTQSIGISNDLFQSTRADYMEVLLTQRDALESRFELIETKKQQLNAMVNIYQALGGGWN</sequence>
<dbReference type="AlphaFoldDB" id="A0A2S7IJZ5"/>
<name>A0A2S7IJZ5_9BACT</name>
<comment type="subcellular location">
    <subcellularLocation>
        <location evidence="2">Cell membrane</location>
        <topology evidence="2">Lipid-anchor</topology>
    </subcellularLocation>
</comment>
<accession>A0A2S7IJZ5</accession>
<dbReference type="Proteomes" id="UP000239590">
    <property type="component" value="Unassembled WGS sequence"/>
</dbReference>
<dbReference type="GO" id="GO:0005886">
    <property type="term" value="C:plasma membrane"/>
    <property type="evidence" value="ECO:0007669"/>
    <property type="project" value="UniProtKB-SubCell"/>
</dbReference>
<evidence type="ECO:0000256" key="3">
    <source>
        <dbReference type="SAM" id="Coils"/>
    </source>
</evidence>
<dbReference type="InterPro" id="IPR010131">
    <property type="entry name" value="MdtP/NodT-like"/>
</dbReference>
<dbReference type="SUPFAM" id="SSF56954">
    <property type="entry name" value="Outer membrane efflux proteins (OEP)"/>
    <property type="match status" value="1"/>
</dbReference>
<gene>
    <name evidence="4" type="ORF">C5O19_16235</name>
</gene>
<evidence type="ECO:0000313" key="4">
    <source>
        <dbReference type="EMBL" id="PQA56884.1"/>
    </source>
</evidence>
<dbReference type="OrthoDB" id="9770517at2"/>
<evidence type="ECO:0000313" key="5">
    <source>
        <dbReference type="Proteomes" id="UP000239590"/>
    </source>
</evidence>
<keyword evidence="2" id="KW-0812">Transmembrane</keyword>
<dbReference type="GO" id="GO:0015562">
    <property type="term" value="F:efflux transmembrane transporter activity"/>
    <property type="evidence" value="ECO:0007669"/>
    <property type="project" value="InterPro"/>
</dbReference>
<dbReference type="PANTHER" id="PTHR30203:SF30">
    <property type="entry name" value="OUTER MEMBRANE PROTEIN-RELATED"/>
    <property type="match status" value="1"/>
</dbReference>
<proteinExistence type="inferred from homology"/>
<keyword evidence="2" id="KW-1134">Transmembrane beta strand</keyword>
<evidence type="ECO:0000256" key="1">
    <source>
        <dbReference type="ARBA" id="ARBA00007613"/>
    </source>
</evidence>
<dbReference type="InterPro" id="IPR003423">
    <property type="entry name" value="OMP_efflux"/>
</dbReference>
<feature type="coiled-coil region" evidence="3">
    <location>
        <begin position="396"/>
        <end position="466"/>
    </location>
</feature>
<comment type="similarity">
    <text evidence="1 2">Belongs to the outer membrane factor (OMF) (TC 1.B.17) family.</text>
</comment>
<dbReference type="PANTHER" id="PTHR30203">
    <property type="entry name" value="OUTER MEMBRANE CATION EFFLUX PROTEIN"/>
    <property type="match status" value="1"/>
</dbReference>
<dbReference type="RefSeq" id="WP_104714460.1">
    <property type="nucleotide sequence ID" value="NZ_PTRA01000002.1"/>
</dbReference>
<reference evidence="5" key="1">
    <citation type="submission" date="2018-02" db="EMBL/GenBank/DDBJ databases">
        <title>Genome sequencing of Solimonas sp. HR-BB.</title>
        <authorList>
            <person name="Lee Y."/>
            <person name="Jeon C.O."/>
        </authorList>
    </citation>
    <scope>NUCLEOTIDE SEQUENCE [LARGE SCALE GENOMIC DNA]</scope>
    <source>
        <strain evidence="5">HR-U</strain>
    </source>
</reference>
<dbReference type="NCBIfam" id="TIGR01845">
    <property type="entry name" value="outer_NodT"/>
    <property type="match status" value="1"/>
</dbReference>
<keyword evidence="2" id="KW-0472">Membrane</keyword>
<dbReference type="Gene3D" id="1.20.1600.10">
    <property type="entry name" value="Outer membrane efflux proteins (OEP)"/>
    <property type="match status" value="1"/>
</dbReference>
<dbReference type="Pfam" id="PF02321">
    <property type="entry name" value="OEP"/>
    <property type="match status" value="2"/>
</dbReference>
<keyword evidence="2" id="KW-0449">Lipoprotein</keyword>
<dbReference type="Gene3D" id="2.20.200.10">
    <property type="entry name" value="Outer membrane efflux proteins (OEP)"/>
    <property type="match status" value="1"/>
</dbReference>
<keyword evidence="5" id="KW-1185">Reference proteome</keyword>
<evidence type="ECO:0000256" key="2">
    <source>
        <dbReference type="RuleBase" id="RU362097"/>
    </source>
</evidence>
<dbReference type="EMBL" id="PTRA01000002">
    <property type="protein sequence ID" value="PQA56884.1"/>
    <property type="molecule type" value="Genomic_DNA"/>
</dbReference>